<comment type="caution">
    <text evidence="1">The sequence shown here is derived from an EMBL/GenBank/DDBJ whole genome shotgun (WGS) entry which is preliminary data.</text>
</comment>
<reference evidence="1" key="1">
    <citation type="submission" date="2019-08" db="EMBL/GenBank/DDBJ databases">
        <authorList>
            <person name="Kucharzyk K."/>
            <person name="Murdoch R.W."/>
            <person name="Higgins S."/>
            <person name="Loffler F."/>
        </authorList>
    </citation>
    <scope>NUCLEOTIDE SEQUENCE</scope>
</reference>
<evidence type="ECO:0000313" key="1">
    <source>
        <dbReference type="EMBL" id="MPM15150.1"/>
    </source>
</evidence>
<name>A0A644XFY5_9ZZZZ</name>
<accession>A0A644XFY5</accession>
<organism evidence="1">
    <name type="scientific">bioreactor metagenome</name>
    <dbReference type="NCBI Taxonomy" id="1076179"/>
    <lineage>
        <taxon>unclassified sequences</taxon>
        <taxon>metagenomes</taxon>
        <taxon>ecological metagenomes</taxon>
    </lineage>
</organism>
<dbReference type="AlphaFoldDB" id="A0A644XFY5"/>
<gene>
    <name evidence="1" type="ORF">SDC9_61516</name>
</gene>
<proteinExistence type="predicted"/>
<sequence length="193" mass="22743">MKNREQDNLYFLRSMMEDESDTGSILSFGYYLSSKQNHLYNFSFYIDESKNYEEFIGIFRKRYELCNNTLALAKKKYSNLWSDKDPYGIENENVKIEIICDGLFSYSYSMNSVGDDSVIMDKELANSFSAKMMNRGFVNIKVIIRTENTDYVDIHKKENISDHPERDILRSIIKMIKTACCVYINKKSYETKK</sequence>
<protein>
    <submittedName>
        <fullName evidence="1">Uncharacterized protein</fullName>
    </submittedName>
</protein>
<dbReference type="EMBL" id="VSSQ01002394">
    <property type="protein sequence ID" value="MPM15150.1"/>
    <property type="molecule type" value="Genomic_DNA"/>
</dbReference>